<evidence type="ECO:0000256" key="1">
    <source>
        <dbReference type="SAM" id="MobiDB-lite"/>
    </source>
</evidence>
<comment type="caution">
    <text evidence="2">The sequence shown here is derived from an EMBL/GenBank/DDBJ whole genome shotgun (WGS) entry which is preliminary data.</text>
</comment>
<protein>
    <recommendedName>
        <fullName evidence="4">SH3 domain-containing protein</fullName>
    </recommendedName>
</protein>
<feature type="region of interest" description="Disordered" evidence="1">
    <location>
        <begin position="1"/>
        <end position="20"/>
    </location>
</feature>
<proteinExistence type="predicted"/>
<keyword evidence="3" id="KW-1185">Reference proteome</keyword>
<evidence type="ECO:0008006" key="4">
    <source>
        <dbReference type="Google" id="ProtNLM"/>
    </source>
</evidence>
<dbReference type="RefSeq" id="WP_356672577.1">
    <property type="nucleotide sequence ID" value="NZ_JBEXEF010000077.1"/>
</dbReference>
<evidence type="ECO:0000313" key="3">
    <source>
        <dbReference type="Proteomes" id="UP001550044"/>
    </source>
</evidence>
<accession>A0ABV2U3Z9</accession>
<organism evidence="2 3">
    <name type="scientific">Streptomyces sp. 900116325</name>
    <dbReference type="NCBI Taxonomy" id="3154295"/>
    <lineage>
        <taxon>Bacteria</taxon>
        <taxon>Bacillati</taxon>
        <taxon>Actinomycetota</taxon>
        <taxon>Actinomycetes</taxon>
        <taxon>Kitasatosporales</taxon>
        <taxon>Streptomycetaceae</taxon>
        <taxon>Streptomyces</taxon>
    </lineage>
</organism>
<evidence type="ECO:0000313" key="2">
    <source>
        <dbReference type="EMBL" id="MET8432566.1"/>
    </source>
</evidence>
<dbReference type="Proteomes" id="UP001550044">
    <property type="component" value="Unassembled WGS sequence"/>
</dbReference>
<reference evidence="2 3" key="1">
    <citation type="submission" date="2024-06" db="EMBL/GenBank/DDBJ databases">
        <title>The Natural Products Discovery Center: Release of the First 8490 Sequenced Strains for Exploring Actinobacteria Biosynthetic Diversity.</title>
        <authorList>
            <person name="Kalkreuter E."/>
            <person name="Kautsar S.A."/>
            <person name="Yang D."/>
            <person name="Bader C.D."/>
            <person name="Teijaro C.N."/>
            <person name="Fluegel L."/>
            <person name="Davis C.M."/>
            <person name="Simpson J.R."/>
            <person name="Lauterbach L."/>
            <person name="Steele A.D."/>
            <person name="Gui C."/>
            <person name="Meng S."/>
            <person name="Li G."/>
            <person name="Viehrig K."/>
            <person name="Ye F."/>
            <person name="Su P."/>
            <person name="Kiefer A.F."/>
            <person name="Nichols A."/>
            <person name="Cepeda A.J."/>
            <person name="Yan W."/>
            <person name="Fan B."/>
            <person name="Jiang Y."/>
            <person name="Adhikari A."/>
            <person name="Zheng C.-J."/>
            <person name="Schuster L."/>
            <person name="Cowan T.M."/>
            <person name="Smanski M.J."/>
            <person name="Chevrette M.G."/>
            <person name="De Carvalho L.P.S."/>
            <person name="Shen B."/>
        </authorList>
    </citation>
    <scope>NUCLEOTIDE SEQUENCE [LARGE SCALE GENOMIC DNA]</scope>
    <source>
        <strain evidence="2 3">NPDC005137</strain>
    </source>
</reference>
<gene>
    <name evidence="2" type="ORF">ABZV61_07095</name>
</gene>
<sequence length="70" mass="7290">MRPLAPAAGGGPVMAHAGPVSDSRSFLQRIEAPQGGTAEAELTSSNGKHVHVQLARERGVWWGYALAPAD</sequence>
<dbReference type="EMBL" id="JBEXIP010000004">
    <property type="protein sequence ID" value="MET8432566.1"/>
    <property type="molecule type" value="Genomic_DNA"/>
</dbReference>
<name>A0ABV2U3Z9_9ACTN</name>